<dbReference type="InterPro" id="IPR016188">
    <property type="entry name" value="PurM-like_N"/>
</dbReference>
<keyword evidence="6" id="KW-1185">Reference proteome</keyword>
<feature type="binding site" evidence="2">
    <location>
        <position position="254"/>
    </location>
    <ligand>
        <name>substrate</name>
    </ligand>
</feature>
<keyword evidence="2 5" id="KW-0418">Kinase</keyword>
<protein>
    <recommendedName>
        <fullName evidence="2">Thiamine-monophosphate kinase</fullName>
        <shortName evidence="2">TMP kinase</shortName>
        <shortName evidence="2">Thiamine-phosphate kinase</shortName>
        <ecNumber evidence="2">2.7.4.16</ecNumber>
    </recommendedName>
</protein>
<evidence type="ECO:0000313" key="6">
    <source>
        <dbReference type="Proteomes" id="UP000264589"/>
    </source>
</evidence>
<comment type="caution">
    <text evidence="2">Lacks conserved residue(s) required for the propagation of feature annotation.</text>
</comment>
<dbReference type="InterPro" id="IPR036676">
    <property type="entry name" value="PurM-like_C_sf"/>
</dbReference>
<dbReference type="Pfam" id="PF02769">
    <property type="entry name" value="AIRS_C"/>
    <property type="match status" value="1"/>
</dbReference>
<dbReference type="EMBL" id="QUQO01000001">
    <property type="protein sequence ID" value="RFB06202.1"/>
    <property type="molecule type" value="Genomic_DNA"/>
</dbReference>
<dbReference type="GO" id="GO:0000287">
    <property type="term" value="F:magnesium ion binding"/>
    <property type="evidence" value="ECO:0007669"/>
    <property type="project" value="UniProtKB-UniRule"/>
</dbReference>
<keyword evidence="2" id="KW-0460">Magnesium</keyword>
<dbReference type="UniPathway" id="UPA00060">
    <property type="reaction ID" value="UER00142"/>
</dbReference>
<dbReference type="SUPFAM" id="SSF56042">
    <property type="entry name" value="PurM C-terminal domain-like"/>
    <property type="match status" value="1"/>
</dbReference>
<dbReference type="NCBIfam" id="TIGR01379">
    <property type="entry name" value="thiL"/>
    <property type="match status" value="1"/>
</dbReference>
<feature type="binding site" evidence="2">
    <location>
        <position position="65"/>
    </location>
    <ligand>
        <name>Mg(2+)</name>
        <dbReference type="ChEBI" id="CHEBI:18420"/>
        <label>2</label>
    </ligand>
</feature>
<evidence type="ECO:0000313" key="5">
    <source>
        <dbReference type="EMBL" id="RFB06202.1"/>
    </source>
</evidence>
<evidence type="ECO:0000256" key="2">
    <source>
        <dbReference type="HAMAP-Rule" id="MF_02128"/>
    </source>
</evidence>
<dbReference type="Gene3D" id="3.90.650.10">
    <property type="entry name" value="PurM-like C-terminal domain"/>
    <property type="match status" value="1"/>
</dbReference>
<organism evidence="5 6">
    <name type="scientific">Parvularcula marina</name>
    <dbReference type="NCBI Taxonomy" id="2292771"/>
    <lineage>
        <taxon>Bacteria</taxon>
        <taxon>Pseudomonadati</taxon>
        <taxon>Pseudomonadota</taxon>
        <taxon>Alphaproteobacteria</taxon>
        <taxon>Parvularculales</taxon>
        <taxon>Parvularculaceae</taxon>
        <taxon>Parvularcula</taxon>
    </lineage>
</organism>
<dbReference type="CDD" id="cd02194">
    <property type="entry name" value="ThiL"/>
    <property type="match status" value="1"/>
</dbReference>
<dbReference type="RefSeq" id="WP_116392836.1">
    <property type="nucleotide sequence ID" value="NZ_QUQO01000001.1"/>
</dbReference>
<gene>
    <name evidence="2 5" type="primary">thiL</name>
    <name evidence="5" type="ORF">DX908_13560</name>
</gene>
<evidence type="ECO:0000259" key="4">
    <source>
        <dbReference type="Pfam" id="PF02769"/>
    </source>
</evidence>
<feature type="binding site" evidence="2">
    <location>
        <position position="37"/>
    </location>
    <ligand>
        <name>Mg(2+)</name>
        <dbReference type="ChEBI" id="CHEBI:18420"/>
        <label>2</label>
    </ligand>
</feature>
<dbReference type="PANTHER" id="PTHR30270">
    <property type="entry name" value="THIAMINE-MONOPHOSPHATE KINASE"/>
    <property type="match status" value="1"/>
</dbReference>
<feature type="binding site" evidence="2">
    <location>
        <position position="25"/>
    </location>
    <ligand>
        <name>Mg(2+)</name>
        <dbReference type="ChEBI" id="CHEBI:18420"/>
        <label>3</label>
    </ligand>
</feature>
<dbReference type="PIRSF" id="PIRSF005303">
    <property type="entry name" value="Thiam_monoph_kin"/>
    <property type="match status" value="1"/>
</dbReference>
<dbReference type="GO" id="GO:0009228">
    <property type="term" value="P:thiamine biosynthetic process"/>
    <property type="evidence" value="ECO:0007669"/>
    <property type="project" value="UniProtKB-KW"/>
</dbReference>
<feature type="binding site" evidence="2">
    <location>
        <position position="142"/>
    </location>
    <ligand>
        <name>ATP</name>
        <dbReference type="ChEBI" id="CHEBI:30616"/>
    </ligand>
</feature>
<feature type="binding site" evidence="2">
    <location>
        <position position="35"/>
    </location>
    <ligand>
        <name>Mg(2+)</name>
        <dbReference type="ChEBI" id="CHEBI:18420"/>
        <label>4</label>
    </ligand>
</feature>
<dbReference type="Proteomes" id="UP000264589">
    <property type="component" value="Unassembled WGS sequence"/>
</dbReference>
<feature type="domain" description="PurM-like N-terminal" evidence="3">
    <location>
        <begin position="24"/>
        <end position="132"/>
    </location>
</feature>
<dbReference type="PANTHER" id="PTHR30270:SF0">
    <property type="entry name" value="THIAMINE-MONOPHOSPHATE KINASE"/>
    <property type="match status" value="1"/>
</dbReference>
<evidence type="ECO:0000256" key="1">
    <source>
        <dbReference type="ARBA" id="ARBA00022977"/>
    </source>
</evidence>
<comment type="caution">
    <text evidence="5">The sequence shown here is derived from an EMBL/GenBank/DDBJ whole genome shotgun (WGS) entry which is preliminary data.</text>
</comment>
<dbReference type="FunCoup" id="A0A371RL60">
    <property type="interactions" value="352"/>
</dbReference>
<comment type="pathway">
    <text evidence="2">Cofactor biosynthesis; thiamine diphosphate biosynthesis; thiamine diphosphate from thiamine phosphate: step 1/1.</text>
</comment>
<keyword evidence="1 2" id="KW-0784">Thiamine biosynthesis</keyword>
<dbReference type="OrthoDB" id="9802811at2"/>
<keyword evidence="2" id="KW-0067">ATP-binding</keyword>
<feature type="binding site" evidence="2">
    <location>
        <position position="25"/>
    </location>
    <ligand>
        <name>Mg(2+)</name>
        <dbReference type="ChEBI" id="CHEBI:18420"/>
        <label>4</label>
    </ligand>
</feature>
<reference evidence="5 6" key="1">
    <citation type="submission" date="2018-08" db="EMBL/GenBank/DDBJ databases">
        <title>Parvularcula sp. SM1705, isolated from surface water of the South Sea China.</title>
        <authorList>
            <person name="Sun L."/>
        </authorList>
    </citation>
    <scope>NUCLEOTIDE SEQUENCE [LARGE SCALE GENOMIC DNA]</scope>
    <source>
        <strain evidence="5 6">SM1705</strain>
    </source>
</reference>
<dbReference type="Gene3D" id="3.30.1330.10">
    <property type="entry name" value="PurM-like, N-terminal domain"/>
    <property type="match status" value="1"/>
</dbReference>
<dbReference type="Pfam" id="PF00586">
    <property type="entry name" value="AIRS"/>
    <property type="match status" value="1"/>
</dbReference>
<comment type="similarity">
    <text evidence="2">Belongs to the thiamine-monophosphate kinase family.</text>
</comment>
<name>A0A371RL60_9PROT</name>
<dbReference type="GO" id="GO:0009030">
    <property type="term" value="F:thiamine-phosphate kinase activity"/>
    <property type="evidence" value="ECO:0007669"/>
    <property type="project" value="UniProtKB-UniRule"/>
</dbReference>
<proteinExistence type="inferred from homology"/>
<feature type="domain" description="PurM-like C-terminal" evidence="4">
    <location>
        <begin position="146"/>
        <end position="291"/>
    </location>
</feature>
<feature type="binding site" evidence="2">
    <location>
        <begin position="112"/>
        <end position="113"/>
    </location>
    <ligand>
        <name>ATP</name>
        <dbReference type="ChEBI" id="CHEBI:30616"/>
    </ligand>
</feature>
<feature type="binding site" evidence="2">
    <location>
        <position position="113"/>
    </location>
    <ligand>
        <name>Mg(2+)</name>
        <dbReference type="ChEBI" id="CHEBI:18420"/>
        <label>1</label>
    </ligand>
</feature>
<dbReference type="InterPro" id="IPR036921">
    <property type="entry name" value="PurM-like_N_sf"/>
</dbReference>
<feature type="binding site" evidence="2">
    <location>
        <position position="65"/>
    </location>
    <ligand>
        <name>Mg(2+)</name>
        <dbReference type="ChEBI" id="CHEBI:18420"/>
        <label>4</label>
    </ligand>
</feature>
<sequence length="312" mass="32659">MDEFELIARYLAPLAGEGAFGLKDDAAFHHGAVITKDLLVDGVHFRTDDGWASAARKCLRANISDIVAKGAAPDGVFLGFVWPSDVKEVEIADFCDGLSADMTAYGLSLLGGDTTRHRLAGAPLTVSITMTGQPGPRGMVRRDGAKPGDALLVTGTIGDGWLGLEALLNGWTDYSGAIDAYLAPQPPAPIAPAIAQWASAAIDISDGLLADAGHLAKASGVRLKIEGDQLPWSEDAARWIKGGGERGQLVTGGDDYQTLLTVPSDNVRQLMEEAEAANCRLTVIGGAVEGEPAAFIHAADWQVLGRGGFSHF</sequence>
<dbReference type="InterPro" id="IPR010918">
    <property type="entry name" value="PurM-like_C_dom"/>
</dbReference>
<feature type="binding site" evidence="2">
    <location>
        <position position="44"/>
    </location>
    <ligand>
        <name>substrate</name>
    </ligand>
</feature>
<dbReference type="GO" id="GO:0009229">
    <property type="term" value="P:thiamine diphosphate biosynthetic process"/>
    <property type="evidence" value="ECO:0007669"/>
    <property type="project" value="UniProtKB-UniRule"/>
</dbReference>
<feature type="binding site" evidence="2">
    <location>
        <position position="65"/>
    </location>
    <ligand>
        <name>Mg(2+)</name>
        <dbReference type="ChEBI" id="CHEBI:18420"/>
        <label>3</label>
    </ligand>
</feature>
<comment type="catalytic activity">
    <reaction evidence="2">
        <text>thiamine phosphate + ATP = thiamine diphosphate + ADP</text>
        <dbReference type="Rhea" id="RHEA:15913"/>
        <dbReference type="ChEBI" id="CHEBI:30616"/>
        <dbReference type="ChEBI" id="CHEBI:37575"/>
        <dbReference type="ChEBI" id="CHEBI:58937"/>
        <dbReference type="ChEBI" id="CHEBI:456216"/>
        <dbReference type="EC" id="2.7.4.16"/>
    </reaction>
</comment>
<dbReference type="InParanoid" id="A0A371RL60"/>
<keyword evidence="2" id="KW-0547">Nucleotide-binding</keyword>
<dbReference type="InterPro" id="IPR006283">
    <property type="entry name" value="ThiL-like"/>
</dbReference>
<feature type="binding site" evidence="2">
    <location>
        <position position="205"/>
    </location>
    <ligand>
        <name>ATP</name>
        <dbReference type="ChEBI" id="CHEBI:30616"/>
    </ligand>
</feature>
<feature type="binding site" evidence="2">
    <location>
        <position position="37"/>
    </location>
    <ligand>
        <name>Mg(2+)</name>
        <dbReference type="ChEBI" id="CHEBI:18420"/>
        <label>1</label>
    </ligand>
</feature>
<dbReference type="EC" id="2.7.4.16" evidence="2"/>
<dbReference type="GO" id="GO:0005524">
    <property type="term" value="F:ATP binding"/>
    <property type="evidence" value="ECO:0007669"/>
    <property type="project" value="UniProtKB-UniRule"/>
</dbReference>
<dbReference type="SUPFAM" id="SSF55326">
    <property type="entry name" value="PurM N-terminal domain-like"/>
    <property type="match status" value="1"/>
</dbReference>
<accession>A0A371RL60</accession>
<feature type="binding site" evidence="2">
    <location>
        <position position="309"/>
    </location>
    <ligand>
        <name>substrate</name>
    </ligand>
</feature>
<evidence type="ECO:0000259" key="3">
    <source>
        <dbReference type="Pfam" id="PF00586"/>
    </source>
</evidence>
<comment type="function">
    <text evidence="2">Catalyzes the ATP-dependent phosphorylation of thiamine-monophosphate (TMP) to form thiamine-pyrophosphate (TPP), the active form of vitamin B1.</text>
</comment>
<keyword evidence="2 5" id="KW-0808">Transferase</keyword>
<feature type="binding site" evidence="2">
    <location>
        <position position="206"/>
    </location>
    <ligand>
        <name>Mg(2+)</name>
        <dbReference type="ChEBI" id="CHEBI:18420"/>
        <label>5</label>
    </ligand>
</feature>
<comment type="miscellaneous">
    <text evidence="2">Reaction mechanism of ThiL seems to utilize a direct, inline transfer of the gamma-phosphate of ATP to TMP rather than a phosphorylated enzyme intermediate.</text>
</comment>
<dbReference type="HAMAP" id="MF_02128">
    <property type="entry name" value="TMP_kinase"/>
    <property type="match status" value="1"/>
</dbReference>
<keyword evidence="2" id="KW-0479">Metal-binding</keyword>
<dbReference type="AlphaFoldDB" id="A0A371RL60"/>
<feature type="binding site" evidence="2">
    <location>
        <position position="203"/>
    </location>
    <ligand>
        <name>Mg(2+)</name>
        <dbReference type="ChEBI" id="CHEBI:18420"/>
        <label>3</label>
    </ligand>
</feature>